<organism evidence="9 10">
    <name type="scientific">Golovinomyces cichoracearum</name>
    <dbReference type="NCBI Taxonomy" id="62708"/>
    <lineage>
        <taxon>Eukaryota</taxon>
        <taxon>Fungi</taxon>
        <taxon>Dikarya</taxon>
        <taxon>Ascomycota</taxon>
        <taxon>Pezizomycotina</taxon>
        <taxon>Leotiomycetes</taxon>
        <taxon>Erysiphales</taxon>
        <taxon>Erysiphaceae</taxon>
        <taxon>Golovinomyces</taxon>
    </lineage>
</organism>
<feature type="compositionally biased region" description="Polar residues" evidence="7">
    <location>
        <begin position="60"/>
        <end position="69"/>
    </location>
</feature>
<evidence type="ECO:0000313" key="10">
    <source>
        <dbReference type="Proteomes" id="UP000283383"/>
    </source>
</evidence>
<dbReference type="GO" id="GO:0031211">
    <property type="term" value="C:endoplasmic reticulum palmitoyltransferase complex"/>
    <property type="evidence" value="ECO:0007669"/>
    <property type="project" value="TreeGrafter"/>
</dbReference>
<dbReference type="InterPro" id="IPR019383">
    <property type="entry name" value="Golgin_A_7/ERF4"/>
</dbReference>
<dbReference type="InterPro" id="IPR051371">
    <property type="entry name" value="Ras_palmitoyltransferase"/>
</dbReference>
<protein>
    <recommendedName>
        <fullName evidence="4">Ras modification protein ERF4</fullName>
    </recommendedName>
</protein>
<comment type="caution">
    <text evidence="9">The sequence shown here is derived from an EMBL/GenBank/DDBJ whole genome shotgun (WGS) entry which is preliminary data.</text>
</comment>
<evidence type="ECO:0000256" key="3">
    <source>
        <dbReference type="ARBA" id="ARBA00011396"/>
    </source>
</evidence>
<feature type="domain" description="Golgin subfamily A member 7/ERF4" evidence="8">
    <location>
        <begin position="328"/>
        <end position="453"/>
    </location>
</feature>
<dbReference type="PANTHER" id="PTHR13254:SF0">
    <property type="entry name" value="GOLGIN SUBFAMILY A MEMBER 7_ERF4 DOMAIN-CONTAINING PROTEIN"/>
    <property type="match status" value="1"/>
</dbReference>
<feature type="compositionally biased region" description="Basic and acidic residues" evidence="7">
    <location>
        <begin position="242"/>
        <end position="253"/>
    </location>
</feature>
<evidence type="ECO:0000256" key="5">
    <source>
        <dbReference type="ARBA" id="ARBA00022824"/>
    </source>
</evidence>
<evidence type="ECO:0000259" key="8">
    <source>
        <dbReference type="Pfam" id="PF10256"/>
    </source>
</evidence>
<feature type="region of interest" description="Disordered" evidence="7">
    <location>
        <begin position="24"/>
        <end position="69"/>
    </location>
</feature>
<reference evidence="9 10" key="1">
    <citation type="journal article" date="2018" name="BMC Genomics">
        <title>Comparative genome analyses reveal sequence features reflecting distinct modes of host-adaptation between dicot and monocot powdery mildew.</title>
        <authorList>
            <person name="Wu Y."/>
            <person name="Ma X."/>
            <person name="Pan Z."/>
            <person name="Kale S.D."/>
            <person name="Song Y."/>
            <person name="King H."/>
            <person name="Zhang Q."/>
            <person name="Presley C."/>
            <person name="Deng X."/>
            <person name="Wei C.I."/>
            <person name="Xiao S."/>
        </authorList>
    </citation>
    <scope>NUCLEOTIDE SEQUENCE [LARGE SCALE GENOMIC DNA]</scope>
    <source>
        <strain evidence="9">UMSG3</strain>
    </source>
</reference>
<comment type="subcellular location">
    <subcellularLocation>
        <location evidence="1">Endoplasmic reticulum membrane</location>
        <topology evidence="1">Peripheral membrane protein</topology>
    </subcellularLocation>
</comment>
<feature type="region of interest" description="Disordered" evidence="7">
    <location>
        <begin position="214"/>
        <end position="255"/>
    </location>
</feature>
<comment type="similarity">
    <text evidence="2">Belongs to the ERF4 family.</text>
</comment>
<gene>
    <name evidence="9" type="ORF">GcM3_044012</name>
</gene>
<evidence type="ECO:0000256" key="6">
    <source>
        <dbReference type="ARBA" id="ARBA00023136"/>
    </source>
</evidence>
<feature type="compositionally biased region" description="Polar residues" evidence="7">
    <location>
        <begin position="214"/>
        <end position="239"/>
    </location>
</feature>
<dbReference type="EMBL" id="MCBQ01004403">
    <property type="protein sequence ID" value="RKF80606.1"/>
    <property type="molecule type" value="Genomic_DNA"/>
</dbReference>
<keyword evidence="5" id="KW-0256">Endoplasmic reticulum</keyword>
<evidence type="ECO:0000313" key="9">
    <source>
        <dbReference type="EMBL" id="RKF80606.1"/>
    </source>
</evidence>
<evidence type="ECO:0000256" key="2">
    <source>
        <dbReference type="ARBA" id="ARBA00007732"/>
    </source>
</evidence>
<dbReference type="AlphaFoldDB" id="A0A420J1E1"/>
<sequence>MTKTSPSISSPSCQAITSSVLTPASTAQATRLPSNTTQSSPFFKSSTPHLTRRESEQHSGRSIGSTQWNARRALSSIRSISSKGNRETSASWIKGRADRRQQVNLWKPVNSTRHLTSKESILTNSDASCQHPNSSNSVKSADGNSIILTTFETKSSQKTGNFFPSHSLELESYPKDSGATPHPLLAIGKQSNQKIFFPEPERSNMVTICGGENRGQNSSNTAVSSISHHTNTQEINNSGMLDLEHGSNRRYPEDGNAIPVLQYANRNNTSSHTGLGSVPSPMLSDTSSILGYELQDTSREEWGPQHPCFPHLNPHVPLSSPLFRSTRIIRIQRDWMLEGDLAPTFSNLYPQILETSGVSEQEFRQLLDNLNHQLIQAFNPMSLPNILDGIISTLTGWLWEDAGLTSVKGNLHRVEKMLEDWNRKMEDKVKDRFEKDSIPRALPLRRTGYMSLDIQVLNPEISRSRE</sequence>
<dbReference type="Pfam" id="PF10256">
    <property type="entry name" value="Erf4"/>
    <property type="match status" value="1"/>
</dbReference>
<evidence type="ECO:0000256" key="7">
    <source>
        <dbReference type="SAM" id="MobiDB-lite"/>
    </source>
</evidence>
<dbReference type="GO" id="GO:0005789">
    <property type="term" value="C:endoplasmic reticulum membrane"/>
    <property type="evidence" value="ECO:0007669"/>
    <property type="project" value="UniProtKB-SubCell"/>
</dbReference>
<dbReference type="GO" id="GO:0006612">
    <property type="term" value="P:protein targeting to membrane"/>
    <property type="evidence" value="ECO:0007669"/>
    <property type="project" value="TreeGrafter"/>
</dbReference>
<evidence type="ECO:0000256" key="1">
    <source>
        <dbReference type="ARBA" id="ARBA00004406"/>
    </source>
</evidence>
<proteinExistence type="inferred from homology"/>
<feature type="compositionally biased region" description="Polar residues" evidence="7">
    <location>
        <begin position="24"/>
        <end position="49"/>
    </location>
</feature>
<dbReference type="PANTHER" id="PTHR13254">
    <property type="entry name" value="GOLGI AUTOANTIGEN, GOLGIN SUBFAMILY A, 7"/>
    <property type="match status" value="1"/>
</dbReference>
<dbReference type="STRING" id="62708.A0A420J1E1"/>
<keyword evidence="10" id="KW-1185">Reference proteome</keyword>
<comment type="subunit">
    <text evidence="3">Interacts with ERF2.</text>
</comment>
<accession>A0A420J1E1</accession>
<evidence type="ECO:0000256" key="4">
    <source>
        <dbReference type="ARBA" id="ARBA00018463"/>
    </source>
</evidence>
<name>A0A420J1E1_9PEZI</name>
<dbReference type="Proteomes" id="UP000283383">
    <property type="component" value="Unassembled WGS sequence"/>
</dbReference>
<keyword evidence="6" id="KW-0472">Membrane</keyword>